<dbReference type="AlphaFoldDB" id="A0A820I4Q7"/>
<protein>
    <submittedName>
        <fullName evidence="1">Uncharacterized protein</fullName>
    </submittedName>
</protein>
<reference evidence="1" key="1">
    <citation type="submission" date="2021-02" db="EMBL/GenBank/DDBJ databases">
        <authorList>
            <person name="Nowell W R."/>
        </authorList>
    </citation>
    <scope>NUCLEOTIDE SEQUENCE</scope>
</reference>
<organism evidence="1 2">
    <name type="scientific">Adineta steineri</name>
    <dbReference type="NCBI Taxonomy" id="433720"/>
    <lineage>
        <taxon>Eukaryota</taxon>
        <taxon>Metazoa</taxon>
        <taxon>Spiralia</taxon>
        <taxon>Gnathifera</taxon>
        <taxon>Rotifera</taxon>
        <taxon>Eurotatoria</taxon>
        <taxon>Bdelloidea</taxon>
        <taxon>Adinetida</taxon>
        <taxon>Adinetidae</taxon>
        <taxon>Adineta</taxon>
    </lineage>
</organism>
<dbReference type="EMBL" id="CAJOAY010016805">
    <property type="protein sequence ID" value="CAF4304717.1"/>
    <property type="molecule type" value="Genomic_DNA"/>
</dbReference>
<proteinExistence type="predicted"/>
<name>A0A820I4Q7_9BILA</name>
<accession>A0A820I4Q7</accession>
<sequence>SLDQSNQFIIDCDTIETKRQLMEKPLRIILNKHSIIIELHSYDEDIHREYEKFIKAEKYRELIKNHDAAVKRTSTK</sequence>
<evidence type="ECO:0000313" key="2">
    <source>
        <dbReference type="Proteomes" id="UP000663881"/>
    </source>
</evidence>
<evidence type="ECO:0000313" key="1">
    <source>
        <dbReference type="EMBL" id="CAF4304717.1"/>
    </source>
</evidence>
<dbReference type="Proteomes" id="UP000663881">
    <property type="component" value="Unassembled WGS sequence"/>
</dbReference>
<comment type="caution">
    <text evidence="1">The sequence shown here is derived from an EMBL/GenBank/DDBJ whole genome shotgun (WGS) entry which is preliminary data.</text>
</comment>
<gene>
    <name evidence="1" type="ORF">OKA104_LOCUS46394</name>
</gene>
<feature type="non-terminal residue" evidence="1">
    <location>
        <position position="1"/>
    </location>
</feature>